<evidence type="ECO:0000256" key="3">
    <source>
        <dbReference type="ARBA" id="ARBA00022737"/>
    </source>
</evidence>
<keyword evidence="2 5" id="KW-0853">WD repeat</keyword>
<evidence type="ECO:0000256" key="4">
    <source>
        <dbReference type="ARBA" id="ARBA00023274"/>
    </source>
</evidence>
<dbReference type="InterPro" id="IPR015943">
    <property type="entry name" value="WD40/YVTN_repeat-like_dom_sf"/>
</dbReference>
<dbReference type="SMART" id="SM00320">
    <property type="entry name" value="WD40"/>
    <property type="match status" value="5"/>
</dbReference>
<evidence type="ECO:0000256" key="5">
    <source>
        <dbReference type="PROSITE-ProRule" id="PRU00221"/>
    </source>
</evidence>
<dbReference type="PROSITE" id="PS50294">
    <property type="entry name" value="WD_REPEATS_REGION"/>
    <property type="match status" value="2"/>
</dbReference>
<sequence>MAEILVPKGILRGHTDMVTAIGVSSDKSIILWDINKGGKSYGVAQRRLTGHAHFVEDVILSWNGGHALSGSCDGELRIWKLDTGASVRFVGHTDEVLYVDMSDDQRTILSASRVCKCTISEQDDGHKDYISCVRFIPNRDDGLSIVSASWDGTVKVWDVDNCFNCKLNYSLVGHSACRTTLAVSPNGQLCARGGVDGAILLWTLADGNKVCSLEDNLIIHSLCFCPNRNWLCAATENGSESGTLRRKSWKNMSGKFYSVVHSIVIKELHLSSSRTRRDVELAIQEKLRNVNMPPFINKAIQDRLKETVSLNRRLVKTVLTSYVPAIYKFQEALRWGVETSLLPTFERLCQTMFNQVDVAMRDGINEYCGHTQLTQTLKDIVGSMLSISAEFDQKQNKVLALLEKSAGANPLVTQGSNRPLGPLLRMAGLPVTAELSSLISESKYEEAFTRALLESKSDVNILSWLCSKVDLHALLAKNPLPLSQGLLSSLLQHLNNDISDMSLKLAWLKDMWLQPLNHQSRWKQ</sequence>
<proteinExistence type="inferred from homology"/>
<dbReference type="SUPFAM" id="SSF50978">
    <property type="entry name" value="WD40 repeat-like"/>
    <property type="match status" value="1"/>
</dbReference>
<accession>A0ABQ8A3Q2</accession>
<feature type="repeat" description="WD" evidence="5">
    <location>
        <begin position="48"/>
        <end position="89"/>
    </location>
</feature>
<protein>
    <recommendedName>
        <fullName evidence="6">Enhancer of mRNA-decapping protein 4 C-terminal domain-containing protein</fullName>
    </recommendedName>
</protein>
<evidence type="ECO:0000256" key="1">
    <source>
        <dbReference type="ARBA" id="ARBA00007253"/>
    </source>
</evidence>
<dbReference type="PROSITE" id="PS00678">
    <property type="entry name" value="WD_REPEATS_1"/>
    <property type="match status" value="1"/>
</dbReference>
<dbReference type="PANTHER" id="PTHR19868">
    <property type="entry name" value="RECEPTOR FOR ACTIVATED PROTEIN KINASE C RACK1"/>
    <property type="match status" value="1"/>
</dbReference>
<name>A0ABQ8A3Q2_BRANA</name>
<keyword evidence="8" id="KW-1185">Reference proteome</keyword>
<gene>
    <name evidence="7" type="ORF">HID58_063223</name>
</gene>
<dbReference type="CDD" id="cd00200">
    <property type="entry name" value="WD40"/>
    <property type="match status" value="1"/>
</dbReference>
<feature type="domain" description="Enhancer of mRNA-decapping protein 4 C-terminal" evidence="6">
    <location>
        <begin position="437"/>
        <end position="513"/>
    </location>
</feature>
<reference evidence="7 8" key="1">
    <citation type="submission" date="2021-05" db="EMBL/GenBank/DDBJ databases">
        <title>Genome Assembly of Synthetic Allotetraploid Brassica napus Reveals Homoeologous Exchanges between Subgenomes.</title>
        <authorList>
            <person name="Davis J.T."/>
        </authorList>
    </citation>
    <scope>NUCLEOTIDE SEQUENCE [LARGE SCALE GENOMIC DNA]</scope>
    <source>
        <strain evidence="8">cv. Da-Ae</strain>
        <tissue evidence="7">Seedling</tissue>
    </source>
</reference>
<dbReference type="InterPro" id="IPR001680">
    <property type="entry name" value="WD40_rpt"/>
</dbReference>
<feature type="repeat" description="WD" evidence="5">
    <location>
        <begin position="171"/>
        <end position="212"/>
    </location>
</feature>
<dbReference type="EMBL" id="JAGKQM010000014">
    <property type="protein sequence ID" value="KAH0887127.1"/>
    <property type="molecule type" value="Genomic_DNA"/>
</dbReference>
<organism evidence="7 8">
    <name type="scientific">Brassica napus</name>
    <name type="common">Rape</name>
    <dbReference type="NCBI Taxonomy" id="3708"/>
    <lineage>
        <taxon>Eukaryota</taxon>
        <taxon>Viridiplantae</taxon>
        <taxon>Streptophyta</taxon>
        <taxon>Embryophyta</taxon>
        <taxon>Tracheophyta</taxon>
        <taxon>Spermatophyta</taxon>
        <taxon>Magnoliopsida</taxon>
        <taxon>eudicotyledons</taxon>
        <taxon>Gunneridae</taxon>
        <taxon>Pentapetalae</taxon>
        <taxon>rosids</taxon>
        <taxon>malvids</taxon>
        <taxon>Brassicales</taxon>
        <taxon>Brassicaceae</taxon>
        <taxon>Brassiceae</taxon>
        <taxon>Brassica</taxon>
    </lineage>
</organism>
<evidence type="ECO:0000313" key="7">
    <source>
        <dbReference type="EMBL" id="KAH0887127.1"/>
    </source>
</evidence>
<comment type="similarity">
    <text evidence="1">Belongs to the WD repeat G protein beta family. Ribosomal protein RACK1 subfamily.</text>
</comment>
<dbReference type="InterPro" id="IPR045223">
    <property type="entry name" value="RACK1-like"/>
</dbReference>
<keyword evidence="4" id="KW-0687">Ribonucleoprotein</keyword>
<dbReference type="Pfam" id="PF00400">
    <property type="entry name" value="WD40"/>
    <property type="match status" value="3"/>
</dbReference>
<evidence type="ECO:0000313" key="8">
    <source>
        <dbReference type="Proteomes" id="UP000824890"/>
    </source>
</evidence>
<dbReference type="PRINTS" id="PR00320">
    <property type="entry name" value="GPROTEINBRPT"/>
</dbReference>
<evidence type="ECO:0000256" key="2">
    <source>
        <dbReference type="ARBA" id="ARBA00022574"/>
    </source>
</evidence>
<dbReference type="Proteomes" id="UP000824890">
    <property type="component" value="Unassembled WGS sequence"/>
</dbReference>
<dbReference type="PROSITE" id="PS50082">
    <property type="entry name" value="WD_REPEATS_2"/>
    <property type="match status" value="3"/>
</dbReference>
<feature type="repeat" description="WD" evidence="5">
    <location>
        <begin position="123"/>
        <end position="161"/>
    </location>
</feature>
<dbReference type="InterPro" id="IPR020472">
    <property type="entry name" value="WD40_PAC1"/>
</dbReference>
<dbReference type="InterPro" id="IPR049404">
    <property type="entry name" value="EDC4_C"/>
</dbReference>
<dbReference type="Gene3D" id="2.130.10.10">
    <property type="entry name" value="YVTN repeat-like/Quinoprotein amine dehydrogenase"/>
    <property type="match status" value="1"/>
</dbReference>
<dbReference type="InterPro" id="IPR019775">
    <property type="entry name" value="WD40_repeat_CS"/>
</dbReference>
<comment type="caution">
    <text evidence="7">The sequence shown here is derived from an EMBL/GenBank/DDBJ whole genome shotgun (WGS) entry which is preliminary data.</text>
</comment>
<dbReference type="Pfam" id="PF21289">
    <property type="entry name" value="EDC4_C"/>
    <property type="match status" value="1"/>
</dbReference>
<dbReference type="InterPro" id="IPR036322">
    <property type="entry name" value="WD40_repeat_dom_sf"/>
</dbReference>
<keyword evidence="3" id="KW-0677">Repeat</keyword>
<evidence type="ECO:0000259" key="6">
    <source>
        <dbReference type="Pfam" id="PF21289"/>
    </source>
</evidence>